<feature type="domain" description="NADH-ubiquinone oxidoreductase 51kDa subunit iron-sulphur binding" evidence="6">
    <location>
        <begin position="316"/>
        <end position="361"/>
    </location>
</feature>
<dbReference type="SUPFAM" id="SSF142984">
    <property type="entry name" value="Nqo1 middle domain-like"/>
    <property type="match status" value="1"/>
</dbReference>
<keyword evidence="4" id="KW-0408">Iron</keyword>
<gene>
    <name evidence="7" type="ORF">ACFQ34_07000</name>
</gene>
<dbReference type="InterPro" id="IPR037207">
    <property type="entry name" value="Nuop51_4Fe4S-bd_sf"/>
</dbReference>
<proteinExistence type="inferred from homology"/>
<dbReference type="InterPro" id="IPR037225">
    <property type="entry name" value="Nuo51_FMN-bd_sf"/>
</dbReference>
<comment type="similarity">
    <text evidence="1">Belongs to the complex I 51 kDa subunit family.</text>
</comment>
<dbReference type="Pfam" id="PF01512">
    <property type="entry name" value="Complex1_51K"/>
    <property type="match status" value="1"/>
</dbReference>
<evidence type="ECO:0000256" key="1">
    <source>
        <dbReference type="ARBA" id="ARBA00007523"/>
    </source>
</evidence>
<organism evidence="7 8">
    <name type="scientific">Pseudonocardia benzenivorans</name>
    <dbReference type="NCBI Taxonomy" id="228005"/>
    <lineage>
        <taxon>Bacteria</taxon>
        <taxon>Bacillati</taxon>
        <taxon>Actinomycetota</taxon>
        <taxon>Actinomycetes</taxon>
        <taxon>Pseudonocardiales</taxon>
        <taxon>Pseudonocardiaceae</taxon>
        <taxon>Pseudonocardia</taxon>
    </lineage>
</organism>
<dbReference type="SUPFAM" id="SSF142019">
    <property type="entry name" value="Nqo1 FMN-binding domain-like"/>
    <property type="match status" value="1"/>
</dbReference>
<sequence>MTTAQDLSHAHRLLASWYADGDRDDLAAHRRRHGSLPVLDVAGLADLVEVAGLRGRGGAGFPTAVKLRAVAARGVRARRRVPVVVANGCEGEPASRKDAVLLHHSPHLVLDGLAAAADALGADDAILCVHAGEPGLGDLRAAVATRDDRVPARVVTVPRRYVASEESALVGYLSGRPALPTTTPPRPAERGVAGRPTLVDNVETLAHLALIAHHGPDWFRRAGTSDLPGTLLVTTGGALRDPGVDEVPGGTTVQAVLELAGGPAEPVQAILSGGYGGAWLGIDALATPLTHEAMRSAGSALGVPTLLALPTRVCGLGQTAHLLDHLAAESAGQCGPCRFGLPAIAQDLRAIVHGSPGAPDAHARLRRRLGTVDGRGACAHPDGSVRLVRSALRVFRHDLHDHLRGLPCAGAAAPALFPLPGRAR</sequence>
<keyword evidence="5" id="KW-0411">Iron-sulfur</keyword>
<evidence type="ECO:0000256" key="4">
    <source>
        <dbReference type="ARBA" id="ARBA00023004"/>
    </source>
</evidence>
<keyword evidence="3" id="KW-0479">Metal-binding</keyword>
<keyword evidence="2" id="KW-0004">4Fe-4S</keyword>
<protein>
    <submittedName>
        <fullName evidence="7">NADH-ubiquinone oxidoreductase-F iron-sulfur binding region domain-containing protein</fullName>
    </submittedName>
</protein>
<name>A0ABW3VG29_9PSEU</name>
<evidence type="ECO:0000256" key="2">
    <source>
        <dbReference type="ARBA" id="ARBA00022485"/>
    </source>
</evidence>
<dbReference type="InterPro" id="IPR019575">
    <property type="entry name" value="Nuop51_4Fe4S-bd"/>
</dbReference>
<dbReference type="SUPFAM" id="SSF140490">
    <property type="entry name" value="Nqo1C-terminal domain-like"/>
    <property type="match status" value="1"/>
</dbReference>
<dbReference type="Gene3D" id="1.20.1440.230">
    <property type="entry name" value="NADH-ubiquinone oxidoreductase 51kDa subunit, iron-sulphur binding domain"/>
    <property type="match status" value="1"/>
</dbReference>
<dbReference type="Pfam" id="PF10589">
    <property type="entry name" value="NADH_4Fe-4S"/>
    <property type="match status" value="1"/>
</dbReference>
<accession>A0ABW3VG29</accession>
<dbReference type="EMBL" id="JBHTMB010000049">
    <property type="protein sequence ID" value="MFD1233029.1"/>
    <property type="molecule type" value="Genomic_DNA"/>
</dbReference>
<dbReference type="PANTHER" id="PTHR43578:SF3">
    <property type="entry name" value="NADH-QUINONE OXIDOREDUCTASE SUBUNIT F"/>
    <property type="match status" value="1"/>
</dbReference>
<dbReference type="Proteomes" id="UP001597182">
    <property type="component" value="Unassembled WGS sequence"/>
</dbReference>
<evidence type="ECO:0000259" key="6">
    <source>
        <dbReference type="SMART" id="SM00928"/>
    </source>
</evidence>
<dbReference type="InterPro" id="IPR011538">
    <property type="entry name" value="Nuo51_FMN-bd"/>
</dbReference>
<dbReference type="Gene3D" id="3.10.20.600">
    <property type="match status" value="1"/>
</dbReference>
<evidence type="ECO:0000313" key="8">
    <source>
        <dbReference type="Proteomes" id="UP001597182"/>
    </source>
</evidence>
<comment type="caution">
    <text evidence="7">The sequence shown here is derived from an EMBL/GenBank/DDBJ whole genome shotgun (WGS) entry which is preliminary data.</text>
</comment>
<dbReference type="Gene3D" id="3.40.50.11540">
    <property type="entry name" value="NADH-ubiquinone oxidoreductase 51kDa subunit"/>
    <property type="match status" value="1"/>
</dbReference>
<dbReference type="PANTHER" id="PTHR43578">
    <property type="entry name" value="NADH-QUINONE OXIDOREDUCTASE SUBUNIT F"/>
    <property type="match status" value="1"/>
</dbReference>
<evidence type="ECO:0000256" key="5">
    <source>
        <dbReference type="ARBA" id="ARBA00023014"/>
    </source>
</evidence>
<reference evidence="8" key="1">
    <citation type="journal article" date="2019" name="Int. J. Syst. Evol. Microbiol.">
        <title>The Global Catalogue of Microorganisms (GCM) 10K type strain sequencing project: providing services to taxonomists for standard genome sequencing and annotation.</title>
        <authorList>
            <consortium name="The Broad Institute Genomics Platform"/>
            <consortium name="The Broad Institute Genome Sequencing Center for Infectious Disease"/>
            <person name="Wu L."/>
            <person name="Ma J."/>
        </authorList>
    </citation>
    <scope>NUCLEOTIDE SEQUENCE [LARGE SCALE GENOMIC DNA]</scope>
    <source>
        <strain evidence="8">CCUG 49018</strain>
    </source>
</reference>
<evidence type="ECO:0000313" key="7">
    <source>
        <dbReference type="EMBL" id="MFD1233029.1"/>
    </source>
</evidence>
<evidence type="ECO:0000256" key="3">
    <source>
        <dbReference type="ARBA" id="ARBA00022723"/>
    </source>
</evidence>
<dbReference type="SMART" id="SM00928">
    <property type="entry name" value="NADH_4Fe-4S"/>
    <property type="match status" value="1"/>
</dbReference>
<keyword evidence="8" id="KW-1185">Reference proteome</keyword>
<dbReference type="RefSeq" id="WP_346094340.1">
    <property type="nucleotide sequence ID" value="NZ_BAABKS010000093.1"/>
</dbReference>